<dbReference type="InterPro" id="IPR050769">
    <property type="entry name" value="NAT_camello-type"/>
</dbReference>
<keyword evidence="3" id="KW-0012">Acyltransferase</keyword>
<name>A0A1H9EXD3_9RHOB</name>
<dbReference type="PROSITE" id="PS51186">
    <property type="entry name" value="GNAT"/>
    <property type="match status" value="1"/>
</dbReference>
<dbReference type="STRING" id="657014.SAMN04488092_105211"/>
<organism evidence="3 4">
    <name type="scientific">Thalassovita taeanensis</name>
    <dbReference type="NCBI Taxonomy" id="657014"/>
    <lineage>
        <taxon>Bacteria</taxon>
        <taxon>Pseudomonadati</taxon>
        <taxon>Pseudomonadota</taxon>
        <taxon>Alphaproteobacteria</taxon>
        <taxon>Rhodobacterales</taxon>
        <taxon>Roseobacteraceae</taxon>
        <taxon>Thalassovita</taxon>
    </lineage>
</organism>
<dbReference type="InterPro" id="IPR016181">
    <property type="entry name" value="Acyl_CoA_acyltransferase"/>
</dbReference>
<dbReference type="PANTHER" id="PTHR13947:SF37">
    <property type="entry name" value="LD18367P"/>
    <property type="match status" value="1"/>
</dbReference>
<evidence type="ECO:0000313" key="3">
    <source>
        <dbReference type="EMBL" id="SEQ30384.1"/>
    </source>
</evidence>
<proteinExistence type="predicted"/>
<dbReference type="GO" id="GO:0008080">
    <property type="term" value="F:N-acetyltransferase activity"/>
    <property type="evidence" value="ECO:0007669"/>
    <property type="project" value="InterPro"/>
</dbReference>
<dbReference type="CDD" id="cd04301">
    <property type="entry name" value="NAT_SF"/>
    <property type="match status" value="1"/>
</dbReference>
<evidence type="ECO:0000256" key="1">
    <source>
        <dbReference type="ARBA" id="ARBA00022679"/>
    </source>
</evidence>
<dbReference type="SUPFAM" id="SSF55729">
    <property type="entry name" value="Acyl-CoA N-acyltransferases (Nat)"/>
    <property type="match status" value="1"/>
</dbReference>
<dbReference type="Proteomes" id="UP000198634">
    <property type="component" value="Unassembled WGS sequence"/>
</dbReference>
<dbReference type="EMBL" id="FOEP01000005">
    <property type="protein sequence ID" value="SEQ30384.1"/>
    <property type="molecule type" value="Genomic_DNA"/>
</dbReference>
<keyword evidence="4" id="KW-1185">Reference proteome</keyword>
<dbReference type="InterPro" id="IPR000182">
    <property type="entry name" value="GNAT_dom"/>
</dbReference>
<keyword evidence="1 3" id="KW-0808">Transferase</keyword>
<protein>
    <submittedName>
        <fullName evidence="3">L-amino acid N-acyltransferase YncA</fullName>
    </submittedName>
</protein>
<dbReference type="Pfam" id="PF00583">
    <property type="entry name" value="Acetyltransf_1"/>
    <property type="match status" value="1"/>
</dbReference>
<gene>
    <name evidence="3" type="ORF">SAMN04488092_105211</name>
</gene>
<accession>A0A1H9EXD3</accession>
<evidence type="ECO:0000259" key="2">
    <source>
        <dbReference type="PROSITE" id="PS51186"/>
    </source>
</evidence>
<dbReference type="RefSeq" id="WP_090269661.1">
    <property type="nucleotide sequence ID" value="NZ_FOEP01000005.1"/>
</dbReference>
<dbReference type="Gene3D" id="3.40.630.30">
    <property type="match status" value="1"/>
</dbReference>
<dbReference type="PANTHER" id="PTHR13947">
    <property type="entry name" value="GNAT FAMILY N-ACETYLTRANSFERASE"/>
    <property type="match status" value="1"/>
</dbReference>
<sequence length="160" mass="17955">MDTITLRDLRIGDAGWLIEQHARLYADAEGFDETFEALVAEILAAYIRDHDPSGERAWIAEQNGQRLGSIFCVRDDARTAKLRLFLLTPAARGKGLGLRLLTTCMTYARNSGYQRMVLWTHESHTAACALYAATGWRLTSSVPVHNFGVDLVEQSWEIDL</sequence>
<dbReference type="OrthoDB" id="273614at2"/>
<feature type="domain" description="N-acetyltransferase" evidence="2">
    <location>
        <begin position="4"/>
        <end position="160"/>
    </location>
</feature>
<evidence type="ECO:0000313" key="4">
    <source>
        <dbReference type="Proteomes" id="UP000198634"/>
    </source>
</evidence>
<dbReference type="AlphaFoldDB" id="A0A1H9EXD3"/>
<reference evidence="3 4" key="1">
    <citation type="submission" date="2016-10" db="EMBL/GenBank/DDBJ databases">
        <authorList>
            <person name="de Groot N.N."/>
        </authorList>
    </citation>
    <scope>NUCLEOTIDE SEQUENCE [LARGE SCALE GENOMIC DNA]</scope>
    <source>
        <strain evidence="3 4">DSM 22007</strain>
    </source>
</reference>